<comment type="caution">
    <text evidence="1">The sequence shown here is derived from an EMBL/GenBank/DDBJ whole genome shotgun (WGS) entry which is preliminary data.</text>
</comment>
<keyword evidence="2" id="KW-1185">Reference proteome</keyword>
<accession>A0ABW2ZH46</accession>
<dbReference type="EMBL" id="JBHTIA010000008">
    <property type="protein sequence ID" value="MFD0765539.1"/>
    <property type="molecule type" value="Genomic_DNA"/>
</dbReference>
<dbReference type="RefSeq" id="WP_377142761.1">
    <property type="nucleotide sequence ID" value="NZ_JBHTIA010000008.1"/>
</dbReference>
<sequence length="202" mass="23203">MFYIAGLALFFIIALVLKFKGSGPNSIDRPLNVNKLTVEQSNDKMIVVDNVKHSEIISVLSGFCKAYNENDYAVQLRLYQISDKKFSITFPFDVSFTIFCFAINYLKYPIEVKWDAEVYGWATIKETDGFTIDNVDNKLSMFYLEKDDKEYDNVFLTTSNGIGYKIPFTNLKPKILTLPPESFKKPSVKIEELNGLPHQEFD</sequence>
<evidence type="ECO:0000313" key="1">
    <source>
        <dbReference type="EMBL" id="MFD0765539.1"/>
    </source>
</evidence>
<protein>
    <submittedName>
        <fullName evidence="1">Uncharacterized protein</fullName>
    </submittedName>
</protein>
<organism evidence="1 2">
    <name type="scientific">Mucilaginibacter lutimaris</name>
    <dbReference type="NCBI Taxonomy" id="931629"/>
    <lineage>
        <taxon>Bacteria</taxon>
        <taxon>Pseudomonadati</taxon>
        <taxon>Bacteroidota</taxon>
        <taxon>Sphingobacteriia</taxon>
        <taxon>Sphingobacteriales</taxon>
        <taxon>Sphingobacteriaceae</taxon>
        <taxon>Mucilaginibacter</taxon>
    </lineage>
</organism>
<proteinExistence type="predicted"/>
<evidence type="ECO:0000313" key="2">
    <source>
        <dbReference type="Proteomes" id="UP001597073"/>
    </source>
</evidence>
<dbReference type="Proteomes" id="UP001597073">
    <property type="component" value="Unassembled WGS sequence"/>
</dbReference>
<reference evidence="2" key="1">
    <citation type="journal article" date="2019" name="Int. J. Syst. Evol. Microbiol.">
        <title>The Global Catalogue of Microorganisms (GCM) 10K type strain sequencing project: providing services to taxonomists for standard genome sequencing and annotation.</title>
        <authorList>
            <consortium name="The Broad Institute Genomics Platform"/>
            <consortium name="The Broad Institute Genome Sequencing Center for Infectious Disease"/>
            <person name="Wu L."/>
            <person name="Ma J."/>
        </authorList>
    </citation>
    <scope>NUCLEOTIDE SEQUENCE [LARGE SCALE GENOMIC DNA]</scope>
    <source>
        <strain evidence="2">CCUG 60742</strain>
    </source>
</reference>
<name>A0ABW2ZH46_9SPHI</name>
<gene>
    <name evidence="1" type="ORF">ACFQZI_11810</name>
</gene>